<name>A0ABS7JK32_9SPHN</name>
<reference evidence="1 2" key="1">
    <citation type="submission" date="2021-08" db="EMBL/GenBank/DDBJ databases">
        <title>Comparative Genomics Analysis of the Genus Qipengyuania Reveals Extensive Genetic Diversity and Metabolic Versatility, Including the Description of Fifteen Novel Species.</title>
        <authorList>
            <person name="Liu Y."/>
        </authorList>
    </citation>
    <scope>NUCLEOTIDE SEQUENCE [LARGE SCALE GENOMIC DNA]</scope>
    <source>
        <strain evidence="1 2">GH25</strain>
    </source>
</reference>
<sequence>MPNYVYAAFDVSGEKEEIERFRTKMLKRRNASECSDEDEAGRPEIILDFSEVLPMPADWEGGSEEDWNVHAWGTKWVGFDVDEQMCEDGTFWFQFTTAWDFPTRAFEAIAAEFPTLLFSGSAYEENHEFEMAGDFNGETEWGEGELRWIVID</sequence>
<dbReference type="EMBL" id="JAIGNQ010000004">
    <property type="protein sequence ID" value="MBX7489754.1"/>
    <property type="molecule type" value="Genomic_DNA"/>
</dbReference>
<evidence type="ECO:0008006" key="3">
    <source>
        <dbReference type="Google" id="ProtNLM"/>
    </source>
</evidence>
<keyword evidence="2" id="KW-1185">Reference proteome</keyword>
<evidence type="ECO:0000313" key="2">
    <source>
        <dbReference type="Proteomes" id="UP000776651"/>
    </source>
</evidence>
<organism evidence="1 2">
    <name type="scientific">Qipengyuania pacifica</name>
    <dbReference type="NCBI Taxonomy" id="2860199"/>
    <lineage>
        <taxon>Bacteria</taxon>
        <taxon>Pseudomonadati</taxon>
        <taxon>Pseudomonadota</taxon>
        <taxon>Alphaproteobacteria</taxon>
        <taxon>Sphingomonadales</taxon>
        <taxon>Erythrobacteraceae</taxon>
        <taxon>Qipengyuania</taxon>
    </lineage>
</organism>
<evidence type="ECO:0000313" key="1">
    <source>
        <dbReference type="EMBL" id="MBX7489754.1"/>
    </source>
</evidence>
<protein>
    <recommendedName>
        <fullName evidence="3">YubB ferredoxin-like domain-containing protein</fullName>
    </recommendedName>
</protein>
<gene>
    <name evidence="1" type="ORF">K3177_14695</name>
</gene>
<accession>A0ABS7JK32</accession>
<dbReference type="RefSeq" id="WP_221598825.1">
    <property type="nucleotide sequence ID" value="NZ_JAIGNQ010000004.1"/>
</dbReference>
<dbReference type="Proteomes" id="UP000776651">
    <property type="component" value="Unassembled WGS sequence"/>
</dbReference>
<proteinExistence type="predicted"/>
<comment type="caution">
    <text evidence="1">The sequence shown here is derived from an EMBL/GenBank/DDBJ whole genome shotgun (WGS) entry which is preliminary data.</text>
</comment>